<comment type="caution">
    <text evidence="1">The sequence shown here is derived from an EMBL/GenBank/DDBJ whole genome shotgun (WGS) entry which is preliminary data.</text>
</comment>
<proteinExistence type="predicted"/>
<dbReference type="AlphaFoldDB" id="A0A644SMZ9"/>
<dbReference type="EMBL" id="VSSQ01000002">
    <property type="protein sequence ID" value="MPL56050.1"/>
    <property type="molecule type" value="Genomic_DNA"/>
</dbReference>
<protein>
    <submittedName>
        <fullName evidence="1">Uncharacterized protein</fullName>
    </submittedName>
</protein>
<evidence type="ECO:0000313" key="1">
    <source>
        <dbReference type="EMBL" id="MPL56050.1"/>
    </source>
</evidence>
<organism evidence="1">
    <name type="scientific">bioreactor metagenome</name>
    <dbReference type="NCBI Taxonomy" id="1076179"/>
    <lineage>
        <taxon>unclassified sequences</taxon>
        <taxon>metagenomes</taxon>
        <taxon>ecological metagenomes</taxon>
    </lineage>
</organism>
<name>A0A644SMZ9_9ZZZZ</name>
<reference evidence="1" key="1">
    <citation type="submission" date="2019-08" db="EMBL/GenBank/DDBJ databases">
        <authorList>
            <person name="Kucharzyk K."/>
            <person name="Murdoch R.W."/>
            <person name="Higgins S."/>
            <person name="Loffler F."/>
        </authorList>
    </citation>
    <scope>NUCLEOTIDE SEQUENCE</scope>
</reference>
<sequence>MEKRSWFQKAIIILKQKSPENFGTFLLFYTWNYDETFVS</sequence>
<gene>
    <name evidence="1" type="ORF">SDC9_01532</name>
</gene>
<accession>A0A644SMZ9</accession>